<keyword evidence="2" id="KW-0328">Glycosyltransferase</keyword>
<dbReference type="GO" id="GO:0016757">
    <property type="term" value="F:glycosyltransferase activity"/>
    <property type="evidence" value="ECO:0007669"/>
    <property type="project" value="UniProtKB-KW"/>
</dbReference>
<dbReference type="PANTHER" id="PTHR43685:SF2">
    <property type="entry name" value="GLYCOSYLTRANSFERASE 2-LIKE DOMAIN-CONTAINING PROTEIN"/>
    <property type="match status" value="1"/>
</dbReference>
<evidence type="ECO:0000313" key="2">
    <source>
        <dbReference type="EMBL" id="MBB3771012.1"/>
    </source>
</evidence>
<accession>A0A839Z5R5</accession>
<dbReference type="EC" id="2.4.-.-" evidence="2"/>
<dbReference type="EMBL" id="JACICD010000002">
    <property type="protein sequence ID" value="MBB3771012.1"/>
    <property type="molecule type" value="Genomic_DNA"/>
</dbReference>
<dbReference type="Gene3D" id="3.90.550.10">
    <property type="entry name" value="Spore Coat Polysaccharide Biosynthesis Protein SpsA, Chain A"/>
    <property type="match status" value="1"/>
</dbReference>
<proteinExistence type="predicted"/>
<sequence>MCSVSVIVAAYNSTRTIQRAIDSALGQTMSDLEILIVDDCSTDGTADLVRSFYGAEPRVKLLSCARNGGPSRARNLALDAASGEWVAVLDADDLWLPDRLETLLSRREVADFIADGIVSYDAIAERQTGPFFLVDIAGALDFGRFISPKTKADLGNLKPILRRSFLNRHGLRYDEHLRYAEDFVLYARLLCLRARACILPYAGYVYTSPIGRLTRTTSPDTRTTPSIEPFLNELSELGSRFSATLTGEEKRQLDRRIRHFRAEVKARPFALAYRRRDFVAMFGLLVKNPVLVVRSTIDYFQSSAKIKKILSELE</sequence>
<reference evidence="2 3" key="1">
    <citation type="submission" date="2020-08" db="EMBL/GenBank/DDBJ databases">
        <title>Genomic Encyclopedia of Type Strains, Phase IV (KMG-IV): sequencing the most valuable type-strain genomes for metagenomic binning, comparative biology and taxonomic classification.</title>
        <authorList>
            <person name="Goeker M."/>
        </authorList>
    </citation>
    <scope>NUCLEOTIDE SEQUENCE [LARGE SCALE GENOMIC DNA]</scope>
    <source>
        <strain evidence="2 3">DSM 5895</strain>
    </source>
</reference>
<protein>
    <submittedName>
        <fullName evidence="2">Succinoglycan biosynthesis protein ExoO</fullName>
        <ecNumber evidence="2">2.4.-.-</ecNumber>
    </submittedName>
</protein>
<evidence type="ECO:0000259" key="1">
    <source>
        <dbReference type="Pfam" id="PF00535"/>
    </source>
</evidence>
<dbReference type="CDD" id="cd00761">
    <property type="entry name" value="Glyco_tranf_GTA_type"/>
    <property type="match status" value="1"/>
</dbReference>
<dbReference type="AlphaFoldDB" id="A0A839Z5R5"/>
<evidence type="ECO:0000313" key="3">
    <source>
        <dbReference type="Proteomes" id="UP000533469"/>
    </source>
</evidence>
<dbReference type="Proteomes" id="UP000533469">
    <property type="component" value="Unassembled WGS sequence"/>
</dbReference>
<dbReference type="SUPFAM" id="SSF53448">
    <property type="entry name" value="Nucleotide-diphospho-sugar transferases"/>
    <property type="match status" value="1"/>
</dbReference>
<dbReference type="InterPro" id="IPR050834">
    <property type="entry name" value="Glycosyltransf_2"/>
</dbReference>
<keyword evidence="3" id="KW-1185">Reference proteome</keyword>
<dbReference type="Pfam" id="PF00535">
    <property type="entry name" value="Glycos_transf_2"/>
    <property type="match status" value="1"/>
</dbReference>
<organism evidence="2 3">
    <name type="scientific">Ancylobacter tetraedralis</name>
    <dbReference type="NCBI Taxonomy" id="217068"/>
    <lineage>
        <taxon>Bacteria</taxon>
        <taxon>Pseudomonadati</taxon>
        <taxon>Pseudomonadota</taxon>
        <taxon>Alphaproteobacteria</taxon>
        <taxon>Hyphomicrobiales</taxon>
        <taxon>Xanthobacteraceae</taxon>
        <taxon>Ancylobacter</taxon>
    </lineage>
</organism>
<name>A0A839Z5R5_9HYPH</name>
<feature type="domain" description="Glycosyltransferase 2-like" evidence="1">
    <location>
        <begin position="5"/>
        <end position="109"/>
    </location>
</feature>
<dbReference type="RefSeq" id="WP_183189153.1">
    <property type="nucleotide sequence ID" value="NZ_JACICD010000002.1"/>
</dbReference>
<keyword evidence="2" id="KW-0808">Transferase</keyword>
<dbReference type="InterPro" id="IPR001173">
    <property type="entry name" value="Glyco_trans_2-like"/>
</dbReference>
<comment type="caution">
    <text evidence="2">The sequence shown here is derived from an EMBL/GenBank/DDBJ whole genome shotgun (WGS) entry which is preliminary data.</text>
</comment>
<gene>
    <name evidence="2" type="ORF">FHS55_001607</name>
</gene>
<dbReference type="InterPro" id="IPR029044">
    <property type="entry name" value="Nucleotide-diphossugar_trans"/>
</dbReference>
<dbReference type="PANTHER" id="PTHR43685">
    <property type="entry name" value="GLYCOSYLTRANSFERASE"/>
    <property type="match status" value="1"/>
</dbReference>